<proteinExistence type="inferred from homology"/>
<evidence type="ECO:0000256" key="9">
    <source>
        <dbReference type="ARBA" id="ARBA00023004"/>
    </source>
</evidence>
<dbReference type="SMART" id="SM00987">
    <property type="entry name" value="UreE_C"/>
    <property type="match status" value="1"/>
</dbReference>
<dbReference type="InterPro" id="IPR051536">
    <property type="entry name" value="UDG_Type-4/5"/>
</dbReference>
<keyword evidence="8" id="KW-0378">Hydrolase</keyword>
<dbReference type="Pfam" id="PF03167">
    <property type="entry name" value="UDG"/>
    <property type="match status" value="1"/>
</dbReference>
<keyword evidence="6" id="KW-0479">Metal-binding</keyword>
<dbReference type="GO" id="GO:0051539">
    <property type="term" value="F:4 iron, 4 sulfur cluster binding"/>
    <property type="evidence" value="ECO:0007669"/>
    <property type="project" value="UniProtKB-KW"/>
</dbReference>
<keyword evidence="5" id="KW-0004">4Fe-4S</keyword>
<evidence type="ECO:0000313" key="13">
    <source>
        <dbReference type="EMBL" id="HHP67739.1"/>
    </source>
</evidence>
<dbReference type="EC" id="3.2.2.27" evidence="3"/>
<keyword evidence="9" id="KW-0408">Iron</keyword>
<dbReference type="EMBL" id="DRYK01000036">
    <property type="protein sequence ID" value="HHP67739.1"/>
    <property type="molecule type" value="Genomic_DNA"/>
</dbReference>
<dbReference type="GO" id="GO:0006281">
    <property type="term" value="P:DNA repair"/>
    <property type="evidence" value="ECO:0007669"/>
    <property type="project" value="UniProtKB-KW"/>
</dbReference>
<dbReference type="Gene3D" id="3.40.470.10">
    <property type="entry name" value="Uracil-DNA glycosylase-like domain"/>
    <property type="match status" value="1"/>
</dbReference>
<dbReference type="PANTHER" id="PTHR33693:SF1">
    <property type="entry name" value="TYPE-4 URACIL-DNA GLYCOSYLASE"/>
    <property type="match status" value="1"/>
</dbReference>
<evidence type="ECO:0000256" key="4">
    <source>
        <dbReference type="ARBA" id="ARBA00019403"/>
    </source>
</evidence>
<dbReference type="SMART" id="SM00986">
    <property type="entry name" value="UDG"/>
    <property type="match status" value="1"/>
</dbReference>
<reference evidence="13" key="1">
    <citation type="journal article" date="2020" name="mSystems">
        <title>Genome- and Community-Level Interaction Insights into Carbon Utilization and Element Cycling Functions of Hydrothermarchaeota in Hydrothermal Sediment.</title>
        <authorList>
            <person name="Zhou Z."/>
            <person name="Liu Y."/>
            <person name="Xu W."/>
            <person name="Pan J."/>
            <person name="Luo Z.H."/>
            <person name="Li M."/>
        </authorList>
    </citation>
    <scope>NUCLEOTIDE SEQUENCE [LARGE SCALE GENOMIC DNA]</scope>
    <source>
        <strain evidence="13">SpSt-110</strain>
    </source>
</reference>
<accession>A0A7J3XZ51</accession>
<dbReference type="InterPro" id="IPR053423">
    <property type="entry name" value="Type-4_UDG"/>
</dbReference>
<dbReference type="InterPro" id="IPR005273">
    <property type="entry name" value="Ura-DNA_glyco_family4"/>
</dbReference>
<dbReference type="InterPro" id="IPR005122">
    <property type="entry name" value="Uracil-DNA_glycosylase-like"/>
</dbReference>
<evidence type="ECO:0000256" key="3">
    <source>
        <dbReference type="ARBA" id="ARBA00012030"/>
    </source>
</evidence>
<dbReference type="NCBIfam" id="TIGR00758">
    <property type="entry name" value="UDG_fam4"/>
    <property type="match status" value="1"/>
</dbReference>
<dbReference type="PANTHER" id="PTHR33693">
    <property type="entry name" value="TYPE-5 URACIL-DNA GLYCOSYLASE"/>
    <property type="match status" value="1"/>
</dbReference>
<comment type="caution">
    <text evidence="13">The sequence shown here is derived from an EMBL/GenBank/DDBJ whole genome shotgun (WGS) entry which is preliminary data.</text>
</comment>
<feature type="domain" description="Uracil-DNA glycosylase-like" evidence="12">
    <location>
        <begin position="35"/>
        <end position="189"/>
    </location>
</feature>
<organism evidence="13">
    <name type="scientific">Thermogladius calderae</name>
    <dbReference type="NCBI Taxonomy" id="1200300"/>
    <lineage>
        <taxon>Archaea</taxon>
        <taxon>Thermoproteota</taxon>
        <taxon>Thermoprotei</taxon>
        <taxon>Desulfurococcales</taxon>
        <taxon>Desulfurococcaceae</taxon>
        <taxon>Thermogladius</taxon>
    </lineage>
</organism>
<keyword evidence="10" id="KW-0411">Iron-sulfur</keyword>
<evidence type="ECO:0000256" key="2">
    <source>
        <dbReference type="ARBA" id="ARBA00006521"/>
    </source>
</evidence>
<evidence type="ECO:0000256" key="7">
    <source>
        <dbReference type="ARBA" id="ARBA00022763"/>
    </source>
</evidence>
<dbReference type="GO" id="GO:0004844">
    <property type="term" value="F:uracil DNA N-glycosylase activity"/>
    <property type="evidence" value="ECO:0007669"/>
    <property type="project" value="UniProtKB-EC"/>
</dbReference>
<evidence type="ECO:0000256" key="10">
    <source>
        <dbReference type="ARBA" id="ARBA00023014"/>
    </source>
</evidence>
<comment type="catalytic activity">
    <reaction evidence="1">
        <text>Hydrolyzes single-stranded DNA or mismatched double-stranded DNA and polynucleotides, releasing free uracil.</text>
        <dbReference type="EC" id="3.2.2.27"/>
    </reaction>
</comment>
<evidence type="ECO:0000256" key="6">
    <source>
        <dbReference type="ARBA" id="ARBA00022723"/>
    </source>
</evidence>
<comment type="similarity">
    <text evidence="2">Belongs to the uracil-DNA glycosylase (UDG) superfamily. Type 4 (UDGa) family.</text>
</comment>
<evidence type="ECO:0000256" key="5">
    <source>
        <dbReference type="ARBA" id="ARBA00022485"/>
    </source>
</evidence>
<dbReference type="InterPro" id="IPR036895">
    <property type="entry name" value="Uracil-DNA_glycosylase-like_sf"/>
</dbReference>
<evidence type="ECO:0000256" key="11">
    <source>
        <dbReference type="ARBA" id="ARBA00023204"/>
    </source>
</evidence>
<dbReference type="CDD" id="cd10030">
    <property type="entry name" value="UDG-F4_TTUDGA_SPO1dp_like"/>
    <property type="match status" value="1"/>
</dbReference>
<dbReference type="SUPFAM" id="SSF52141">
    <property type="entry name" value="Uracil-DNA glycosylase-like"/>
    <property type="match status" value="1"/>
</dbReference>
<protein>
    <recommendedName>
        <fullName evidence="4">Type-4 uracil-DNA glycosylase</fullName>
        <ecNumber evidence="3">3.2.2.27</ecNumber>
    </recommendedName>
</protein>
<keyword evidence="11" id="KW-0234">DNA repair</keyword>
<keyword evidence="7" id="KW-0227">DNA damage</keyword>
<evidence type="ECO:0000259" key="12">
    <source>
        <dbReference type="SMART" id="SM00986"/>
    </source>
</evidence>
<dbReference type="GO" id="GO:0046872">
    <property type="term" value="F:metal ion binding"/>
    <property type="evidence" value="ECO:0007669"/>
    <property type="project" value="UniProtKB-KW"/>
</dbReference>
<dbReference type="AlphaFoldDB" id="A0A7J3XZ51"/>
<evidence type="ECO:0000256" key="1">
    <source>
        <dbReference type="ARBA" id="ARBA00001400"/>
    </source>
</evidence>
<evidence type="ECO:0000256" key="8">
    <source>
        <dbReference type="ARBA" id="ARBA00022801"/>
    </source>
</evidence>
<sequence length="213" mass="24041">MTPVFPLSDSWELLVQEIKRCEKCPLHKYRKNPVPGEGDTSSPVLFVGEAPGRTEDETGRPFVGAAGQYLTQLLSMIGIERSRVYITNVVKCRPPENRDPTDEEIQACSEYLVRQIKLLKPKAIVALGRHSGRFLYKLAGLNWTSMTKEHGRVRTVEILGFKVKLVATYHPASGLYNPGLKEDIEEDFKGPIRQVVDEAFGREEKGLLKFIKK</sequence>
<gene>
    <name evidence="13" type="ORF">ENM60_02955</name>
</gene>
<dbReference type="NCBIfam" id="NF040953">
    <property type="entry name" value="Arch_udg"/>
    <property type="match status" value="1"/>
</dbReference>
<name>A0A7J3XZ51_9CREN</name>